<reference evidence="2 3" key="1">
    <citation type="journal article" date="2012" name="Stand. Genomic Sci.">
        <title>Complete genome sequencing and analysis of Saprospira grandis str. Lewin, a predatory marine bacterium.</title>
        <authorList>
            <person name="Saw J.H."/>
            <person name="Yuryev A."/>
            <person name="Kanbe M."/>
            <person name="Hou S."/>
            <person name="Young A.G."/>
            <person name="Aizawa S."/>
            <person name="Alam M."/>
        </authorList>
    </citation>
    <scope>NUCLEOTIDE SEQUENCE [LARGE SCALE GENOMIC DNA]</scope>
    <source>
        <strain evidence="2 3">Lewin</strain>
    </source>
</reference>
<dbReference type="Proteomes" id="UP000007519">
    <property type="component" value="Chromosome"/>
</dbReference>
<evidence type="ECO:0000313" key="3">
    <source>
        <dbReference type="Proteomes" id="UP000007519"/>
    </source>
</evidence>
<dbReference type="Gene3D" id="3.40.50.1110">
    <property type="entry name" value="SGNH hydrolase"/>
    <property type="match status" value="1"/>
</dbReference>
<name>H6L5R8_SAPGL</name>
<dbReference type="KEGG" id="sgn:SGRA_3594"/>
<dbReference type="STRING" id="984262.SGRA_3594"/>
<evidence type="ECO:0000313" key="2">
    <source>
        <dbReference type="EMBL" id="AFC26318.1"/>
    </source>
</evidence>
<evidence type="ECO:0008006" key="4">
    <source>
        <dbReference type="Google" id="ProtNLM"/>
    </source>
</evidence>
<gene>
    <name evidence="2" type="ordered locus">SGRA_3594</name>
</gene>
<feature type="region of interest" description="Disordered" evidence="1">
    <location>
        <begin position="53"/>
        <end position="80"/>
    </location>
</feature>
<protein>
    <recommendedName>
        <fullName evidence="4">SGNH/GDSL hydrolase family protein</fullName>
    </recommendedName>
</protein>
<dbReference type="CDD" id="cd00229">
    <property type="entry name" value="SGNH_hydrolase"/>
    <property type="match status" value="1"/>
</dbReference>
<dbReference type="RefSeq" id="WP_015693909.1">
    <property type="nucleotide sequence ID" value="NC_016940.1"/>
</dbReference>
<dbReference type="GO" id="GO:0016788">
    <property type="term" value="F:hydrolase activity, acting on ester bonds"/>
    <property type="evidence" value="ECO:0007669"/>
    <property type="project" value="UniProtKB-ARBA"/>
</dbReference>
<evidence type="ECO:0000256" key="1">
    <source>
        <dbReference type="SAM" id="MobiDB-lite"/>
    </source>
</evidence>
<dbReference type="AlphaFoldDB" id="H6L5R8"/>
<dbReference type="EMBL" id="CP002831">
    <property type="protein sequence ID" value="AFC26318.1"/>
    <property type="molecule type" value="Genomic_DNA"/>
</dbReference>
<proteinExistence type="predicted"/>
<dbReference type="SUPFAM" id="SSF52266">
    <property type="entry name" value="SGNH hydrolase"/>
    <property type="match status" value="1"/>
</dbReference>
<accession>H6L5R8</accession>
<dbReference type="eggNOG" id="COG2755">
    <property type="taxonomic scope" value="Bacteria"/>
</dbReference>
<organism evidence="2 3">
    <name type="scientific">Saprospira grandis (strain Lewin)</name>
    <dbReference type="NCBI Taxonomy" id="984262"/>
    <lineage>
        <taxon>Bacteria</taxon>
        <taxon>Pseudomonadati</taxon>
        <taxon>Bacteroidota</taxon>
        <taxon>Saprospiria</taxon>
        <taxon>Saprospirales</taxon>
        <taxon>Saprospiraceae</taxon>
        <taxon>Saprospira</taxon>
    </lineage>
</organism>
<dbReference type="HOGENOM" id="CLU_962755_0_0_10"/>
<dbReference type="InterPro" id="IPR036514">
    <property type="entry name" value="SGNH_hydro_sf"/>
</dbReference>
<sequence>MRYYWQILGILILLWLGLFALAKIELPPSWSISFDAPGLRAWLQDEEVEEQVNIPDSRSKNDSLEQEEEQKEDKTAAKSQQDSSSKYILLAGDSMIEHFKATIKKEARAHGHQIISCIWYGSHTTQWSKKKKLKELIKDYQPDIIFFSVGGNETLFRNIEDRRPYIKDIKAQAKGIPFIWIGPPNWKEDNGFNQILKEEIGDSCYYPSIELRDQLARKSDGAHPTRKASVIWAKAYLKWFAEQSAYKNHCWIWPPLTKSERRTYVKTELDSLLPERALGHSVRILELNK</sequence>
<dbReference type="OrthoDB" id="1067216at2"/>
<keyword evidence="3" id="KW-1185">Reference proteome</keyword>